<organism evidence="2 3">
    <name type="scientific">Gonium pectorale</name>
    <name type="common">Green alga</name>
    <dbReference type="NCBI Taxonomy" id="33097"/>
    <lineage>
        <taxon>Eukaryota</taxon>
        <taxon>Viridiplantae</taxon>
        <taxon>Chlorophyta</taxon>
        <taxon>core chlorophytes</taxon>
        <taxon>Chlorophyceae</taxon>
        <taxon>CS clade</taxon>
        <taxon>Chlamydomonadales</taxon>
        <taxon>Volvocaceae</taxon>
        <taxon>Gonium</taxon>
    </lineage>
</organism>
<dbReference type="InterPro" id="IPR032707">
    <property type="entry name" value="MYCBPAP"/>
</dbReference>
<dbReference type="Pfam" id="PF14646">
    <property type="entry name" value="MYCBPAP"/>
    <property type="match status" value="1"/>
</dbReference>
<name>A0A150GL28_GONPE</name>
<gene>
    <name evidence="2" type="ORF">GPECTOR_16g609</name>
</gene>
<keyword evidence="3" id="KW-1185">Reference proteome</keyword>
<dbReference type="Proteomes" id="UP000075714">
    <property type="component" value="Unassembled WGS sequence"/>
</dbReference>
<evidence type="ECO:0000313" key="3">
    <source>
        <dbReference type="Proteomes" id="UP000075714"/>
    </source>
</evidence>
<protein>
    <submittedName>
        <fullName evidence="2">Uncharacterized protein</fullName>
    </submittedName>
</protein>
<dbReference type="STRING" id="33097.A0A150GL28"/>
<evidence type="ECO:0000313" key="2">
    <source>
        <dbReference type="EMBL" id="KXZ50435.1"/>
    </source>
</evidence>
<reference evidence="3" key="1">
    <citation type="journal article" date="2016" name="Nat. Commun.">
        <title>The Gonium pectorale genome demonstrates co-option of cell cycle regulation during the evolution of multicellularity.</title>
        <authorList>
            <person name="Hanschen E.R."/>
            <person name="Marriage T.N."/>
            <person name="Ferris P.J."/>
            <person name="Hamaji T."/>
            <person name="Toyoda A."/>
            <person name="Fujiyama A."/>
            <person name="Neme R."/>
            <person name="Noguchi H."/>
            <person name="Minakuchi Y."/>
            <person name="Suzuki M."/>
            <person name="Kawai-Toyooka H."/>
            <person name="Smith D.R."/>
            <person name="Sparks H."/>
            <person name="Anderson J."/>
            <person name="Bakaric R."/>
            <person name="Luria V."/>
            <person name="Karger A."/>
            <person name="Kirschner M.W."/>
            <person name="Durand P.M."/>
            <person name="Michod R.E."/>
            <person name="Nozaki H."/>
            <person name="Olson B.J."/>
        </authorList>
    </citation>
    <scope>NUCLEOTIDE SEQUENCE [LARGE SCALE GENOMIC DNA]</scope>
    <source>
        <strain evidence="3">NIES-2863</strain>
    </source>
</reference>
<dbReference type="EMBL" id="LSYV01000017">
    <property type="protein sequence ID" value="KXZ50435.1"/>
    <property type="molecule type" value="Genomic_DNA"/>
</dbReference>
<evidence type="ECO:0000256" key="1">
    <source>
        <dbReference type="SAM" id="MobiDB-lite"/>
    </source>
</evidence>
<proteinExistence type="predicted"/>
<accession>A0A150GL28</accession>
<sequence length="370" mass="39472">MEVPPLPPKRKVKAYQVLGDVNEFQERLASTLPPPKAPPPPDVFSVDASEFPPDVWFAATISPDNGVAVIAAYRELCKARALYQQQLNTIHTARKQNGMGVGAGLLGAAAGEVPVNRTLAEAIRGGAETRRLGKFEAQQAKWDEVTVSLATRVGRQPQELAMQRGPAWRTRAELTELLYRAQPRDARGLNYDEVFVGGLRDAWERVIPVGSIFSGLAVTLRERPHEMPACRAARVGRPLDPLGPGGTQLVALTQAHGATGARQNGGGATAGRPPVPRSLSARGRSWEDGEVLRQRVAEYGARLRSLAPHDPDFGALVVAGAALEGQLEELAGAPVTLAEVEAAVREANADAFAAYKAVKDEMEVGGRLGG</sequence>
<feature type="region of interest" description="Disordered" evidence="1">
    <location>
        <begin position="259"/>
        <end position="283"/>
    </location>
</feature>
<dbReference type="AlphaFoldDB" id="A0A150GL28"/>
<dbReference type="PANTHER" id="PTHR48421">
    <property type="entry name" value="MYCBP-ASSOCIATED PROTEIN"/>
    <property type="match status" value="1"/>
</dbReference>
<dbReference type="OrthoDB" id="568463at2759"/>
<comment type="caution">
    <text evidence="2">The sequence shown here is derived from an EMBL/GenBank/DDBJ whole genome shotgun (WGS) entry which is preliminary data.</text>
</comment>
<dbReference type="PANTHER" id="PTHR48421:SF1">
    <property type="entry name" value="MYCBP-ASSOCIATED PROTEIN"/>
    <property type="match status" value="1"/>
</dbReference>